<evidence type="ECO:0000313" key="1">
    <source>
        <dbReference type="EMBL" id="OMJ87613.1"/>
    </source>
</evidence>
<name>A0A1R2CF38_9CILI</name>
<dbReference type="AlphaFoldDB" id="A0A1R2CF38"/>
<comment type="caution">
    <text evidence="1">The sequence shown here is derived from an EMBL/GenBank/DDBJ whole genome shotgun (WGS) entry which is preliminary data.</text>
</comment>
<reference evidence="1 2" key="1">
    <citation type="submission" date="2016-11" db="EMBL/GenBank/DDBJ databases">
        <title>The macronuclear genome of Stentor coeruleus: a giant cell with tiny introns.</title>
        <authorList>
            <person name="Slabodnick M."/>
            <person name="Ruby J.G."/>
            <person name="Reiff S.B."/>
            <person name="Swart E.C."/>
            <person name="Gosai S."/>
            <person name="Prabakaran S."/>
            <person name="Witkowska E."/>
            <person name="Larue G.E."/>
            <person name="Fisher S."/>
            <person name="Freeman R.M."/>
            <person name="Gunawardena J."/>
            <person name="Chu W."/>
            <person name="Stover N.A."/>
            <person name="Gregory B.D."/>
            <person name="Nowacki M."/>
            <person name="Derisi J."/>
            <person name="Roy S.W."/>
            <person name="Marshall W.F."/>
            <person name="Sood P."/>
        </authorList>
    </citation>
    <scope>NUCLEOTIDE SEQUENCE [LARGE SCALE GENOMIC DNA]</scope>
    <source>
        <strain evidence="1">WM001</strain>
    </source>
</reference>
<dbReference type="Proteomes" id="UP000187209">
    <property type="component" value="Unassembled WGS sequence"/>
</dbReference>
<keyword evidence="2" id="KW-1185">Reference proteome</keyword>
<proteinExistence type="predicted"/>
<evidence type="ECO:0000313" key="2">
    <source>
        <dbReference type="Proteomes" id="UP000187209"/>
    </source>
</evidence>
<organism evidence="1 2">
    <name type="scientific">Stentor coeruleus</name>
    <dbReference type="NCBI Taxonomy" id="5963"/>
    <lineage>
        <taxon>Eukaryota</taxon>
        <taxon>Sar</taxon>
        <taxon>Alveolata</taxon>
        <taxon>Ciliophora</taxon>
        <taxon>Postciliodesmatophora</taxon>
        <taxon>Heterotrichea</taxon>
        <taxon>Heterotrichida</taxon>
        <taxon>Stentoridae</taxon>
        <taxon>Stentor</taxon>
    </lineage>
</organism>
<protein>
    <submittedName>
        <fullName evidence="1">Uncharacterized protein</fullName>
    </submittedName>
</protein>
<dbReference type="EMBL" id="MPUH01000172">
    <property type="protein sequence ID" value="OMJ87613.1"/>
    <property type="molecule type" value="Genomic_DNA"/>
</dbReference>
<gene>
    <name evidence="1" type="ORF">SteCoe_10613</name>
</gene>
<sequence>MDAKNARRSLGYKGVSHGKTPTLIKEIIPELKNVNSTPVHFVFDTEYKNTINNSNLAKLTHNKSESITSNRRKSFFEMMGKPKPPINKKNPSPLGLGMNTQSITLIDLMGNGKYKFLKQTGFMNIYDELKKTKTKKSIIEEKKSLTSRIIKKPDEIKDYKSYGLSTTKNVALSPIADRQPVGNVKQVRIKHIENILSKCQEYVSSEKMKKFKSLPKLDLVNDINKMVIRSEQRKLTDIEIKSIHKEMVKLEESHLNL</sequence>
<accession>A0A1R2CF38</accession>